<dbReference type="InterPro" id="IPR036770">
    <property type="entry name" value="Ankyrin_rpt-contain_sf"/>
</dbReference>
<name>A0A4C1ZLM0_EUMVA</name>
<evidence type="ECO:0000313" key="3">
    <source>
        <dbReference type="Proteomes" id="UP000299102"/>
    </source>
</evidence>
<keyword evidence="3" id="KW-1185">Reference proteome</keyword>
<dbReference type="PROSITE" id="PS50297">
    <property type="entry name" value="ANK_REP_REGION"/>
    <property type="match status" value="1"/>
</dbReference>
<reference evidence="2 3" key="1">
    <citation type="journal article" date="2019" name="Commun. Biol.">
        <title>The bagworm genome reveals a unique fibroin gene that provides high tensile strength.</title>
        <authorList>
            <person name="Kono N."/>
            <person name="Nakamura H."/>
            <person name="Ohtoshi R."/>
            <person name="Tomita M."/>
            <person name="Numata K."/>
            <person name="Arakawa K."/>
        </authorList>
    </citation>
    <scope>NUCLEOTIDE SEQUENCE [LARGE SCALE GENOMIC DNA]</scope>
</reference>
<evidence type="ECO:0000256" key="1">
    <source>
        <dbReference type="PROSITE-ProRule" id="PRU00023"/>
    </source>
</evidence>
<dbReference type="Proteomes" id="UP000299102">
    <property type="component" value="Unassembled WGS sequence"/>
</dbReference>
<gene>
    <name evidence="2" type="ORF">EVAR_61026_1</name>
</gene>
<proteinExistence type="predicted"/>
<dbReference type="PROSITE" id="PS50088">
    <property type="entry name" value="ANK_REPEAT"/>
    <property type="match status" value="1"/>
</dbReference>
<accession>A0A4C1ZLM0</accession>
<evidence type="ECO:0000313" key="2">
    <source>
        <dbReference type="EMBL" id="GBP88658.1"/>
    </source>
</evidence>
<dbReference type="OrthoDB" id="2428204at2759"/>
<organism evidence="2 3">
    <name type="scientific">Eumeta variegata</name>
    <name type="common">Bagworm moth</name>
    <name type="synonym">Eumeta japonica</name>
    <dbReference type="NCBI Taxonomy" id="151549"/>
    <lineage>
        <taxon>Eukaryota</taxon>
        <taxon>Metazoa</taxon>
        <taxon>Ecdysozoa</taxon>
        <taxon>Arthropoda</taxon>
        <taxon>Hexapoda</taxon>
        <taxon>Insecta</taxon>
        <taxon>Pterygota</taxon>
        <taxon>Neoptera</taxon>
        <taxon>Endopterygota</taxon>
        <taxon>Lepidoptera</taxon>
        <taxon>Glossata</taxon>
        <taxon>Ditrysia</taxon>
        <taxon>Tineoidea</taxon>
        <taxon>Psychidae</taxon>
        <taxon>Oiketicinae</taxon>
        <taxon>Eumeta</taxon>
    </lineage>
</organism>
<dbReference type="InterPro" id="IPR002110">
    <property type="entry name" value="Ankyrin_rpt"/>
</dbReference>
<dbReference type="AlphaFoldDB" id="A0A4C1ZLM0"/>
<comment type="caution">
    <text evidence="2">The sequence shown here is derived from an EMBL/GenBank/DDBJ whole genome shotgun (WGS) entry which is preliminary data.</text>
</comment>
<keyword evidence="1" id="KW-0040">ANK repeat</keyword>
<sequence length="111" mass="12527">MGSTGVIASEWNQRQSRLNSDGLSPLDVAVLANNKQMVRTLLEFGAREGTQCEFRFTINASIPLSRRRQQWAANERGRGLIARFNDLSCSLLADEEDLFTVLAEKEYCLFL</sequence>
<dbReference type="EMBL" id="BGZK01001948">
    <property type="protein sequence ID" value="GBP88658.1"/>
    <property type="molecule type" value="Genomic_DNA"/>
</dbReference>
<feature type="repeat" description="ANK" evidence="1">
    <location>
        <begin position="21"/>
        <end position="46"/>
    </location>
</feature>
<dbReference type="SUPFAM" id="SSF48403">
    <property type="entry name" value="Ankyrin repeat"/>
    <property type="match status" value="1"/>
</dbReference>
<protein>
    <submittedName>
        <fullName evidence="2">Uncharacterized protein</fullName>
    </submittedName>
</protein>